<feature type="transmembrane region" description="Helical" evidence="7">
    <location>
        <begin position="235"/>
        <end position="259"/>
    </location>
</feature>
<evidence type="ECO:0000313" key="8">
    <source>
        <dbReference type="EMBL" id="CAD7092914.1"/>
    </source>
</evidence>
<dbReference type="InterPro" id="IPR018499">
    <property type="entry name" value="Tetraspanin/Peripherin"/>
</dbReference>
<reference evidence="8 9" key="1">
    <citation type="submission" date="2020-11" db="EMBL/GenBank/DDBJ databases">
        <authorList>
            <person name="Wallbank WR R."/>
            <person name="Pardo Diaz C."/>
            <person name="Kozak K."/>
            <person name="Martin S."/>
            <person name="Jiggins C."/>
            <person name="Moest M."/>
            <person name="Warren A I."/>
            <person name="Generalovic N T."/>
            <person name="Byers J.R.P. K."/>
            <person name="Montejo-Kovacevich G."/>
            <person name="Yen C E."/>
        </authorList>
    </citation>
    <scope>NUCLEOTIDE SEQUENCE [LARGE SCALE GENOMIC DNA]</scope>
</reference>
<evidence type="ECO:0000313" key="9">
    <source>
        <dbReference type="Proteomes" id="UP000594454"/>
    </source>
</evidence>
<evidence type="ECO:0000256" key="1">
    <source>
        <dbReference type="ARBA" id="ARBA00004141"/>
    </source>
</evidence>
<dbReference type="PANTHER" id="PTHR19282:SF554">
    <property type="entry name" value="ANTIGEN, PUTATIVE-RELATED"/>
    <property type="match status" value="1"/>
</dbReference>
<feature type="region of interest" description="Disordered" evidence="6">
    <location>
        <begin position="489"/>
        <end position="532"/>
    </location>
</feature>
<dbReference type="OrthoDB" id="10054572at2759"/>
<evidence type="ECO:0008006" key="10">
    <source>
        <dbReference type="Google" id="ProtNLM"/>
    </source>
</evidence>
<feature type="coiled-coil region" evidence="5">
    <location>
        <begin position="449"/>
        <end position="476"/>
    </location>
</feature>
<evidence type="ECO:0000256" key="6">
    <source>
        <dbReference type="SAM" id="MobiDB-lite"/>
    </source>
</evidence>
<feature type="compositionally biased region" description="Basic and acidic residues" evidence="6">
    <location>
        <begin position="498"/>
        <end position="523"/>
    </location>
</feature>
<keyword evidence="2 7" id="KW-0812">Transmembrane</keyword>
<keyword evidence="3 7" id="KW-1133">Transmembrane helix</keyword>
<organism evidence="8 9">
    <name type="scientific">Hermetia illucens</name>
    <name type="common">Black soldier fly</name>
    <dbReference type="NCBI Taxonomy" id="343691"/>
    <lineage>
        <taxon>Eukaryota</taxon>
        <taxon>Metazoa</taxon>
        <taxon>Ecdysozoa</taxon>
        <taxon>Arthropoda</taxon>
        <taxon>Hexapoda</taxon>
        <taxon>Insecta</taxon>
        <taxon>Pterygota</taxon>
        <taxon>Neoptera</taxon>
        <taxon>Endopterygota</taxon>
        <taxon>Diptera</taxon>
        <taxon>Brachycera</taxon>
        <taxon>Stratiomyomorpha</taxon>
        <taxon>Stratiomyidae</taxon>
        <taxon>Hermetiinae</taxon>
        <taxon>Hermetia</taxon>
    </lineage>
</organism>
<dbReference type="SUPFAM" id="SSF48652">
    <property type="entry name" value="Tetraspanin"/>
    <property type="match status" value="1"/>
</dbReference>
<dbReference type="EMBL" id="LR899014">
    <property type="protein sequence ID" value="CAD7092914.1"/>
    <property type="molecule type" value="Genomic_DNA"/>
</dbReference>
<evidence type="ECO:0000256" key="3">
    <source>
        <dbReference type="ARBA" id="ARBA00022989"/>
    </source>
</evidence>
<dbReference type="PANTHER" id="PTHR19282">
    <property type="entry name" value="TETRASPANIN"/>
    <property type="match status" value="1"/>
</dbReference>
<feature type="region of interest" description="Disordered" evidence="6">
    <location>
        <begin position="42"/>
        <end position="67"/>
    </location>
</feature>
<gene>
    <name evidence="8" type="ORF">HERILL_LOCUS15240</name>
</gene>
<protein>
    <recommendedName>
        <fullName evidence="10">Tetraspanin</fullName>
    </recommendedName>
</protein>
<comment type="subcellular location">
    <subcellularLocation>
        <location evidence="1">Membrane</location>
        <topology evidence="1">Multi-pass membrane protein</topology>
    </subcellularLocation>
</comment>
<feature type="transmembrane region" description="Helical" evidence="7">
    <location>
        <begin position="191"/>
        <end position="215"/>
    </location>
</feature>
<dbReference type="AlphaFoldDB" id="A0A7R8Z0X7"/>
<dbReference type="InterPro" id="IPR008952">
    <property type="entry name" value="Tetraspanin_EC2_sf"/>
</dbReference>
<keyword evidence="9" id="KW-1185">Reference proteome</keyword>
<accession>A0A7R8Z0X7</accession>
<dbReference type="GO" id="GO:0005886">
    <property type="term" value="C:plasma membrane"/>
    <property type="evidence" value="ECO:0007669"/>
    <property type="project" value="TreeGrafter"/>
</dbReference>
<keyword evidence="5" id="KW-0175">Coiled coil</keyword>
<keyword evidence="4 7" id="KW-0472">Membrane</keyword>
<evidence type="ECO:0000256" key="7">
    <source>
        <dbReference type="SAM" id="Phobius"/>
    </source>
</evidence>
<feature type="transmembrane region" description="Helical" evidence="7">
    <location>
        <begin position="432"/>
        <end position="452"/>
    </location>
</feature>
<evidence type="ECO:0000256" key="5">
    <source>
        <dbReference type="SAM" id="Coils"/>
    </source>
</evidence>
<proteinExistence type="predicted"/>
<evidence type="ECO:0000256" key="4">
    <source>
        <dbReference type="ARBA" id="ARBA00023136"/>
    </source>
</evidence>
<dbReference type="Pfam" id="PF00335">
    <property type="entry name" value="Tetraspanin"/>
    <property type="match status" value="1"/>
</dbReference>
<dbReference type="InParanoid" id="A0A7R8Z0X7"/>
<sequence>MIVMLSVRTSSVHERQAETIHPKNRLTARLGSFIVQRKNKTGFANHTTPAQTNPISSKLSNSPNCGSQIKRRSTKLKAFVRQSKEKFGENLQSLTTFKRQTSVDTKNLDFSATTTTPKKTTIKPKPSFILGELNNFRKPPTVQVPVATILNDLSPVPGAAKVKNKTVVSPMNPKGLQSDTPDVKAMRYYRLWIYTCNAVLLMAVIVFCGVAGKVLIADYRRLLVTGLNLGQPNFIYAYLALLMQSGFLQLIGCLGALRLSEKLLNAYWLILLVLLIGDALLGIFWMFKFDRIIHDLQPILRYRLATEYGSSNEFSDLWDRLQTEGRCCGVIGPQDYSTMATNRSYPASCCSSSDLSEQISVSRRPLASPVVFRNDELSAQQKNNLTDIADTTWSHVVSESRESKVTTPSCKAVFPQGCTDRMVTWLRNTADILFVLGYCVIAFLKLCFLGILRYEIREMIQKIKLLQNEMSSAILEPEIEQQQLTQVTNTSINGGLHTEPKVGNRDRERSRMSSGESERESLLIHENPQPPRYLKNKHLYGCMETGAPGGESDTNSNCALIVEDASAVAAAKSINGNNNYELTEFDTKAPTYRYCSKSVQVFDPF</sequence>
<dbReference type="Proteomes" id="UP000594454">
    <property type="component" value="Chromosome 6"/>
</dbReference>
<evidence type="ECO:0000256" key="2">
    <source>
        <dbReference type="ARBA" id="ARBA00022692"/>
    </source>
</evidence>
<name>A0A7R8Z0X7_HERIL</name>
<feature type="transmembrane region" description="Helical" evidence="7">
    <location>
        <begin position="266"/>
        <end position="287"/>
    </location>
</feature>
<dbReference type="Gene3D" id="1.10.1450.10">
    <property type="entry name" value="Tetraspanin"/>
    <property type="match status" value="1"/>
</dbReference>